<evidence type="ECO:0000256" key="3">
    <source>
        <dbReference type="ARBA" id="ARBA00023004"/>
    </source>
</evidence>
<evidence type="ECO:0000313" key="9">
    <source>
        <dbReference type="EMBL" id="MDC0709540.1"/>
    </source>
</evidence>
<reference evidence="9 10" key="1">
    <citation type="submission" date="2022-11" db="EMBL/GenBank/DDBJ databases">
        <title>Minimal conservation of predation-associated metabolite biosynthetic gene clusters underscores biosynthetic potential of Myxococcota including descriptions for ten novel species: Archangium lansinium sp. nov., Myxococcus landrumus sp. nov., Nannocystis bai.</title>
        <authorList>
            <person name="Ahearne A."/>
            <person name="Stevens C."/>
            <person name="Dowd S."/>
        </authorList>
    </citation>
    <scope>NUCLEOTIDE SEQUENCE [LARGE SCALE GENOMIC DNA]</scope>
    <source>
        <strain evidence="9 10">NCWAL01</strain>
    </source>
</reference>
<keyword evidence="3 4" id="KW-0408">Iron</keyword>
<dbReference type="Pfam" id="PF22184">
    <property type="entry name" value="CBM_56"/>
    <property type="match status" value="1"/>
</dbReference>
<dbReference type="PANTHER" id="PTHR30600:SF4">
    <property type="entry name" value="CYTOCHROME C DOMAIN-CONTAINING PROTEIN"/>
    <property type="match status" value="1"/>
</dbReference>
<evidence type="ECO:0000256" key="4">
    <source>
        <dbReference type="PROSITE-ProRule" id="PRU00433"/>
    </source>
</evidence>
<dbReference type="PROSITE" id="PS52005">
    <property type="entry name" value="CBM56"/>
    <property type="match status" value="1"/>
</dbReference>
<comment type="caution">
    <text evidence="9">The sequence shown here is derived from an EMBL/GenBank/DDBJ whole genome shotgun (WGS) entry which is preliminary data.</text>
</comment>
<evidence type="ECO:0000259" key="8">
    <source>
        <dbReference type="PROSITE" id="PS52005"/>
    </source>
</evidence>
<dbReference type="Pfam" id="PF06537">
    <property type="entry name" value="DHOR"/>
    <property type="match status" value="1"/>
</dbReference>
<evidence type="ECO:0000259" key="7">
    <source>
        <dbReference type="PROSITE" id="PS51007"/>
    </source>
</evidence>
<keyword evidence="2 4" id="KW-0479">Metal-binding</keyword>
<gene>
    <name evidence="9" type="ORF">POL68_13805</name>
</gene>
<feature type="compositionally biased region" description="Low complexity" evidence="5">
    <location>
        <begin position="113"/>
        <end position="143"/>
    </location>
</feature>
<dbReference type="PANTHER" id="PTHR30600">
    <property type="entry name" value="CYTOCHROME C PEROXIDASE-RELATED"/>
    <property type="match status" value="1"/>
</dbReference>
<dbReference type="InterPro" id="IPR010538">
    <property type="entry name" value="DHOR"/>
</dbReference>
<evidence type="ECO:0000256" key="2">
    <source>
        <dbReference type="ARBA" id="ARBA00022723"/>
    </source>
</evidence>
<accession>A0ABT5D7A9</accession>
<evidence type="ECO:0000256" key="5">
    <source>
        <dbReference type="SAM" id="MobiDB-lite"/>
    </source>
</evidence>
<dbReference type="Gene3D" id="1.10.760.10">
    <property type="entry name" value="Cytochrome c-like domain"/>
    <property type="match status" value="1"/>
</dbReference>
<keyword evidence="6" id="KW-0732">Signal</keyword>
<name>A0ABT5D7A9_9BACT</name>
<keyword evidence="10" id="KW-1185">Reference proteome</keyword>
<feature type="domain" description="Cytochrome c" evidence="7">
    <location>
        <begin position="629"/>
        <end position="761"/>
    </location>
</feature>
<dbReference type="Proteomes" id="UP001221838">
    <property type="component" value="Unassembled WGS sequence"/>
</dbReference>
<feature type="chain" id="PRO_5046154622" evidence="6">
    <location>
        <begin position="25"/>
        <end position="761"/>
    </location>
</feature>
<protein>
    <submittedName>
        <fullName evidence="9">Di-heme oxidoredictase family protein</fullName>
    </submittedName>
</protein>
<dbReference type="RefSeq" id="WP_272138174.1">
    <property type="nucleotide sequence ID" value="NZ_JAQNDM010000002.1"/>
</dbReference>
<evidence type="ECO:0000256" key="1">
    <source>
        <dbReference type="ARBA" id="ARBA00022617"/>
    </source>
</evidence>
<dbReference type="InterPro" id="IPR051395">
    <property type="entry name" value="Cytochrome_c_Peroxidase/MauG"/>
</dbReference>
<feature type="domain" description="CBM56" evidence="8">
    <location>
        <begin position="16"/>
        <end position="106"/>
    </location>
</feature>
<sequence length="761" mass="81548">MTFKSPGAAIFILAAVLLANDSWAATYGVQPSGSSAIFYVDTTSWADLHYKVNNGGQLNVRMAVTQGRNQYTVTGLSSGNTVDYSFTYWDTACNCAQDTAWAQYKHGSAVDAGTPDAGTDAGTPDAGTDAGTPDAGTDAGTPDAGPPPGNIVPLFNSSTALEPALVENTSTALITKVGGRVRDRHARENQFQAYDHYLPLYFEKRTFYIEIVDEVAKGGSQIKVNLFTTAPHSGTNFRAFFRGINTEAEYFHNGTFTQTGTNQYTASVNYNAKESRAIRVGDRMEIEVGVFLTQPLEGRFNYYSRAWLYMVGQGGIVPFEAAGSLRDSFPMAEAGWSGGRTTLNAPYSDEPDNRFIQMALNMAPLNAQTFVEGRRIHHTDFGDGSHSEPGNPALTEHQNKLGPDYVARSCVACHVQNGRGLPPANTNTTLTNYVVKVGTANGGADAKIGSKLQSRRTSGTPESDVRISSWTASSGTFKDGTGYSLRKPVFGFLNYTPTNYSARITPQLVGMGLLEAVPETAISQLADPNDSNGDGISGKVQTVVDPETRVARLGRFGWKAGSARVKFQVAEAFNSDMGVTSTVYPTLDCGSQQTGCSGSSNELNAQSLDKITRYVALLGVPARRDLTNAQALQGETLFKSAGCDKCHTPTLTTSAYHPHTELRSQTIHPYTDLLLHDMGTGLADNLPEGQASGAEWRTPPLWGIGLTAGVSGGEAYLHDGRARSLSEAILWHGGEGEAAKQKFVNMTAAERNALLAFLKSL</sequence>
<organism evidence="9 10">
    <name type="scientific">Stigmatella ashevillensis</name>
    <dbReference type="NCBI Taxonomy" id="2995309"/>
    <lineage>
        <taxon>Bacteria</taxon>
        <taxon>Pseudomonadati</taxon>
        <taxon>Myxococcota</taxon>
        <taxon>Myxococcia</taxon>
        <taxon>Myxococcales</taxon>
        <taxon>Cystobacterineae</taxon>
        <taxon>Archangiaceae</taxon>
        <taxon>Stigmatella</taxon>
    </lineage>
</organism>
<dbReference type="InterPro" id="IPR047569">
    <property type="entry name" value="CBM56"/>
</dbReference>
<dbReference type="InterPro" id="IPR036909">
    <property type="entry name" value="Cyt_c-like_dom_sf"/>
</dbReference>
<dbReference type="EMBL" id="JAQNDM010000002">
    <property type="protein sequence ID" value="MDC0709540.1"/>
    <property type="molecule type" value="Genomic_DNA"/>
</dbReference>
<keyword evidence="1 4" id="KW-0349">Heme</keyword>
<evidence type="ECO:0000313" key="10">
    <source>
        <dbReference type="Proteomes" id="UP001221838"/>
    </source>
</evidence>
<dbReference type="PROSITE" id="PS51007">
    <property type="entry name" value="CYTC"/>
    <property type="match status" value="1"/>
</dbReference>
<proteinExistence type="predicted"/>
<evidence type="ECO:0000256" key="6">
    <source>
        <dbReference type="SAM" id="SignalP"/>
    </source>
</evidence>
<dbReference type="SUPFAM" id="SSF46626">
    <property type="entry name" value="Cytochrome c"/>
    <property type="match status" value="1"/>
</dbReference>
<dbReference type="InterPro" id="IPR009056">
    <property type="entry name" value="Cyt_c-like_dom"/>
</dbReference>
<feature type="region of interest" description="Disordered" evidence="5">
    <location>
        <begin position="113"/>
        <end position="151"/>
    </location>
</feature>
<feature type="region of interest" description="Disordered" evidence="5">
    <location>
        <begin position="378"/>
        <end position="398"/>
    </location>
</feature>
<feature type="signal peptide" evidence="6">
    <location>
        <begin position="1"/>
        <end position="24"/>
    </location>
</feature>